<organism evidence="1 2">
    <name type="scientific">Corynebacterium variabile (strain DSM 44702 / CIP 107183 / JCM 12073 / NCIMB 30131)</name>
    <name type="common">Corynebacterium mooreparkense</name>
    <dbReference type="NCBI Taxonomy" id="858619"/>
    <lineage>
        <taxon>Bacteria</taxon>
        <taxon>Bacillati</taxon>
        <taxon>Actinomycetota</taxon>
        <taxon>Actinomycetes</taxon>
        <taxon>Mycobacteriales</taxon>
        <taxon>Corynebacteriaceae</taxon>
        <taxon>Corynebacterium</taxon>
    </lineage>
</organism>
<evidence type="ECO:0000313" key="2">
    <source>
        <dbReference type="Proteomes" id="UP000006659"/>
    </source>
</evidence>
<dbReference type="EMBL" id="CP002917">
    <property type="protein sequence ID" value="AEK35508.1"/>
    <property type="molecule type" value="Genomic_DNA"/>
</dbReference>
<gene>
    <name evidence="1" type="ordered locus">CVAR_0160</name>
</gene>
<reference evidence="1 2" key="1">
    <citation type="journal article" date="2011" name="BMC Genomics">
        <title>Complete genome sequence of Corynebacterium variabile DSM 44702 isolated from the surface of smear-ripened cheeses and insights into cheese ripening and flavor generation.</title>
        <authorList>
            <person name="Schroeder J."/>
            <person name="Maus I."/>
            <person name="Trost E."/>
            <person name="Tauch A."/>
        </authorList>
    </citation>
    <scope>NUCLEOTIDE SEQUENCE [LARGE SCALE GENOMIC DNA]</scope>
    <source>
        <strain evidence="2">DSM 44702 / JCM 12073 / NCIMB 30131</strain>
    </source>
</reference>
<dbReference type="SUPFAM" id="SSF51182">
    <property type="entry name" value="RmlC-like cupins"/>
    <property type="match status" value="1"/>
</dbReference>
<dbReference type="STRING" id="858619.CVAR_0160"/>
<evidence type="ECO:0000313" key="1">
    <source>
        <dbReference type="EMBL" id="AEK35508.1"/>
    </source>
</evidence>
<name>G0HBP3_CORVD</name>
<dbReference type="KEGG" id="cva:CVAR_0160"/>
<dbReference type="InterPro" id="IPR011051">
    <property type="entry name" value="RmlC_Cupin_sf"/>
</dbReference>
<dbReference type="HOGENOM" id="CLU_2536916_0_0_11"/>
<dbReference type="Gene3D" id="2.60.120.10">
    <property type="entry name" value="Jelly Rolls"/>
    <property type="match status" value="1"/>
</dbReference>
<dbReference type="Proteomes" id="UP000006659">
    <property type="component" value="Chromosome"/>
</dbReference>
<dbReference type="InterPro" id="IPR014710">
    <property type="entry name" value="RmlC-like_jellyroll"/>
</dbReference>
<evidence type="ECO:0008006" key="3">
    <source>
        <dbReference type="Google" id="ProtNLM"/>
    </source>
</evidence>
<dbReference type="AlphaFoldDB" id="G0HBP3"/>
<protein>
    <recommendedName>
        <fullName evidence="3">Cupin</fullName>
    </recommendedName>
</protein>
<sequence length="83" mass="8377">MADHSAVWPILIMGQSGRVEVTVAGPDNADLSGEDAATVELAPGAALNVTARRVHSLTATEASTVTLLVLHGGADAPVSDSDE</sequence>
<accession>G0HBP3</accession>
<proteinExistence type="predicted"/>